<evidence type="ECO:0000256" key="6">
    <source>
        <dbReference type="RuleBase" id="RU367008"/>
    </source>
</evidence>
<evidence type="ECO:0000313" key="7">
    <source>
        <dbReference type="EMBL" id="KAJ4394018.1"/>
    </source>
</evidence>
<feature type="transmembrane region" description="Helical" evidence="6">
    <location>
        <begin position="53"/>
        <end position="78"/>
    </location>
</feature>
<dbReference type="OrthoDB" id="5371169at2759"/>
<comment type="subcellular location">
    <subcellularLocation>
        <location evidence="1 6">Membrane</location>
        <topology evidence="1 6">Multi-pass membrane protein</topology>
    </subcellularLocation>
</comment>
<dbReference type="GO" id="GO:0008250">
    <property type="term" value="C:oligosaccharyltransferase complex"/>
    <property type="evidence" value="ECO:0007669"/>
    <property type="project" value="UniProtKB-UniRule"/>
</dbReference>
<dbReference type="Pfam" id="PF05251">
    <property type="entry name" value="Ost5"/>
    <property type="match status" value="1"/>
</dbReference>
<evidence type="ECO:0000256" key="4">
    <source>
        <dbReference type="ARBA" id="ARBA00022989"/>
    </source>
</evidence>
<accession>A0A9W9CZU2</accession>
<sequence length="79" mass="8341">MDPKLVEVWQTAAGSPFLPTVGKNTQFLFALILLFAGLASFGIFALNRSLASVPLIGIPASLALAYGTVYMFCAVGVYV</sequence>
<name>A0A9W9CZU2_9PEZI</name>
<dbReference type="Proteomes" id="UP001140453">
    <property type="component" value="Unassembled WGS sequence"/>
</dbReference>
<dbReference type="AlphaFoldDB" id="A0A9W9CZU2"/>
<keyword evidence="4 6" id="KW-1133">Transmembrane helix</keyword>
<evidence type="ECO:0000256" key="3">
    <source>
        <dbReference type="ARBA" id="ARBA00022692"/>
    </source>
</evidence>
<comment type="function">
    <text evidence="6">Subunit of the oligosaccharyl transferase (OST) complex that catalyzes the initial transfer of a defined glycan (Glc(3)Man(9)GlcNAc(2) in eukaryotes) from the lipid carrier dolichol-pyrophosphate to an asparagine residue within an Asn-X-Ser/Thr consensus motif in nascent polypeptide chains, the first step in protein N-glycosylation. N-glycosylation occurs cotranslationally and the complex associates with the Sec61 complex at the channel-forming translocon complex that mediates protein translocation across the endoplasmic reticulum (ER). All subunits are required for a maximal enzyme activity.</text>
</comment>
<comment type="caution">
    <text evidence="7">The sequence shown here is derived from an EMBL/GenBank/DDBJ whole genome shotgun (WGS) entry which is preliminary data.</text>
</comment>
<feature type="transmembrane region" description="Helical" evidence="6">
    <location>
        <begin position="27"/>
        <end position="46"/>
    </location>
</feature>
<reference evidence="7" key="1">
    <citation type="submission" date="2022-10" db="EMBL/GenBank/DDBJ databases">
        <title>Tapping the CABI collections for fungal endophytes: first genome assemblies for Collariella, Neodidymelliopsis, Ascochyta clinopodiicola, Didymella pomorum, Didymosphaeria variabile, Neocosmospora piperis and Neocucurbitaria cava.</title>
        <authorList>
            <person name="Hill R."/>
        </authorList>
    </citation>
    <scope>NUCLEOTIDE SEQUENCE</scope>
    <source>
        <strain evidence="7">IMI 355082</strain>
    </source>
</reference>
<dbReference type="GO" id="GO:0006487">
    <property type="term" value="P:protein N-linked glycosylation"/>
    <property type="evidence" value="ECO:0007669"/>
    <property type="project" value="UniProtKB-UniRule"/>
</dbReference>
<evidence type="ECO:0000256" key="5">
    <source>
        <dbReference type="ARBA" id="ARBA00023136"/>
    </source>
</evidence>
<organism evidence="7 8">
    <name type="scientific">Gnomoniopsis smithogilvyi</name>
    <dbReference type="NCBI Taxonomy" id="1191159"/>
    <lineage>
        <taxon>Eukaryota</taxon>
        <taxon>Fungi</taxon>
        <taxon>Dikarya</taxon>
        <taxon>Ascomycota</taxon>
        <taxon>Pezizomycotina</taxon>
        <taxon>Sordariomycetes</taxon>
        <taxon>Sordariomycetidae</taxon>
        <taxon>Diaporthales</taxon>
        <taxon>Gnomoniaceae</taxon>
        <taxon>Gnomoniopsis</taxon>
    </lineage>
</organism>
<proteinExistence type="inferred from homology"/>
<dbReference type="EMBL" id="JAPEVB010000002">
    <property type="protein sequence ID" value="KAJ4394018.1"/>
    <property type="molecule type" value="Genomic_DNA"/>
</dbReference>
<keyword evidence="3 6" id="KW-0812">Transmembrane</keyword>
<evidence type="ECO:0000313" key="8">
    <source>
        <dbReference type="Proteomes" id="UP001140453"/>
    </source>
</evidence>
<evidence type="ECO:0000256" key="2">
    <source>
        <dbReference type="ARBA" id="ARBA00009825"/>
    </source>
</evidence>
<gene>
    <name evidence="7" type="ORF">N0V93_003235</name>
</gene>
<keyword evidence="8" id="KW-1185">Reference proteome</keyword>
<protein>
    <recommendedName>
        <fullName evidence="6">Dolichyl-diphosphooligosaccharide-protein glycosyltransferase subunit OST5</fullName>
    </recommendedName>
</protein>
<comment type="subunit">
    <text evidence="6">Component of the oligosaccharyltransferase (OST) complex.</text>
</comment>
<keyword evidence="5 6" id="KW-0472">Membrane</keyword>
<evidence type="ECO:0000256" key="1">
    <source>
        <dbReference type="ARBA" id="ARBA00004141"/>
    </source>
</evidence>
<dbReference type="InterPro" id="IPR007915">
    <property type="entry name" value="TMEM258/Ost5"/>
</dbReference>
<comment type="similarity">
    <text evidence="2 6">Belongs to the OST5 family.</text>
</comment>